<dbReference type="PANTHER" id="PTHR10885">
    <property type="entry name" value="ISOPENTENYL-DIPHOSPHATE DELTA-ISOMERASE"/>
    <property type="match status" value="1"/>
</dbReference>
<evidence type="ECO:0000259" key="1">
    <source>
        <dbReference type="PROSITE" id="PS51462"/>
    </source>
</evidence>
<dbReference type="SUPFAM" id="SSF55811">
    <property type="entry name" value="Nudix"/>
    <property type="match status" value="1"/>
</dbReference>
<evidence type="ECO:0000313" key="2">
    <source>
        <dbReference type="EMBL" id="ANE47627.1"/>
    </source>
</evidence>
<dbReference type="Proteomes" id="UP000076927">
    <property type="component" value="Chromosome"/>
</dbReference>
<organism evidence="2 3">
    <name type="scientific">Paenibacillus swuensis</name>
    <dbReference type="NCBI Taxonomy" id="1178515"/>
    <lineage>
        <taxon>Bacteria</taxon>
        <taxon>Bacillati</taxon>
        <taxon>Bacillota</taxon>
        <taxon>Bacilli</taxon>
        <taxon>Bacillales</taxon>
        <taxon>Paenibacillaceae</taxon>
        <taxon>Paenibacillus</taxon>
    </lineage>
</organism>
<accession>A0A172TLD3</accession>
<dbReference type="CDD" id="cd04692">
    <property type="entry name" value="NUDIX_Hydrolase"/>
    <property type="match status" value="1"/>
</dbReference>
<proteinExistence type="predicted"/>
<name>A0A172TLD3_9BACL</name>
<dbReference type="STRING" id="1178515.SY83_16550"/>
<gene>
    <name evidence="2" type="ORF">SY83_16550</name>
</gene>
<dbReference type="InterPro" id="IPR000086">
    <property type="entry name" value="NUDIX_hydrolase_dom"/>
</dbReference>
<reference evidence="2 3" key="1">
    <citation type="submission" date="2015-01" db="EMBL/GenBank/DDBJ databases">
        <title>Paenibacillus swuensis/DY6/whole genome sequencing.</title>
        <authorList>
            <person name="Kim M.K."/>
            <person name="Srinivasan S."/>
            <person name="Lee J.-J."/>
        </authorList>
    </citation>
    <scope>NUCLEOTIDE SEQUENCE [LARGE SCALE GENOMIC DNA]</scope>
    <source>
        <strain evidence="2 3">DY6</strain>
    </source>
</reference>
<dbReference type="AlphaFoldDB" id="A0A172TLD3"/>
<dbReference type="KEGG" id="pswu:SY83_16550"/>
<keyword evidence="3" id="KW-1185">Reference proteome</keyword>
<dbReference type="InterPro" id="IPR015797">
    <property type="entry name" value="NUDIX_hydrolase-like_dom_sf"/>
</dbReference>
<dbReference type="GO" id="GO:0003824">
    <property type="term" value="F:catalytic activity"/>
    <property type="evidence" value="ECO:0007669"/>
    <property type="project" value="UniProtKB-ARBA"/>
</dbReference>
<dbReference type="Gene3D" id="3.90.79.10">
    <property type="entry name" value="Nucleoside Triphosphate Pyrophosphohydrolase"/>
    <property type="match status" value="1"/>
</dbReference>
<dbReference type="PATRIC" id="fig|1178515.4.peg.3329"/>
<evidence type="ECO:0000313" key="3">
    <source>
        <dbReference type="Proteomes" id="UP000076927"/>
    </source>
</evidence>
<protein>
    <recommendedName>
        <fullName evidence="1">Nudix hydrolase domain-containing protein</fullName>
    </recommendedName>
</protein>
<dbReference type="OrthoDB" id="9780586at2"/>
<dbReference type="Pfam" id="PF00293">
    <property type="entry name" value="NUDIX"/>
    <property type="match status" value="1"/>
</dbReference>
<dbReference type="PANTHER" id="PTHR10885:SF0">
    <property type="entry name" value="ISOPENTENYL-DIPHOSPHATE DELTA-ISOMERASE"/>
    <property type="match status" value="1"/>
</dbReference>
<sequence length="217" mass="25008">MVKAVPEEELFDIFDKEYNKIGIMPRREVHAKGHWHATFQCWIVSNKGHEGRISLLFQMRHPRKDTFPGLLDISCAGHLQAGETVREGQRELYEELGVNVSFEELHDCGVYAEEHPIAGGGMDREFCHLFIYKCDKPLEAYVMQAEEVTGIYWIDLKEFKEMMAEQRTSVQAAGIRVDSAGCIEEHTFAAEFTDFTPHGIGYYERLYTHVDNVFKNL</sequence>
<dbReference type="PROSITE" id="PS51462">
    <property type="entry name" value="NUDIX"/>
    <property type="match status" value="1"/>
</dbReference>
<dbReference type="EMBL" id="CP011388">
    <property type="protein sequence ID" value="ANE47627.1"/>
    <property type="molecule type" value="Genomic_DNA"/>
</dbReference>
<feature type="domain" description="Nudix hydrolase" evidence="1">
    <location>
        <begin position="34"/>
        <end position="176"/>
    </location>
</feature>